<keyword evidence="5" id="KW-1185">Reference proteome</keyword>
<dbReference type="RefSeq" id="XP_005827595.1">
    <property type="nucleotide sequence ID" value="XM_005827538.1"/>
</dbReference>
<reference evidence="4" key="3">
    <citation type="submission" date="2015-06" db="UniProtKB">
        <authorList>
            <consortium name="EnsemblProtists"/>
        </authorList>
    </citation>
    <scope>IDENTIFICATION</scope>
</reference>
<accession>L1IXP6</accession>
<evidence type="ECO:0000313" key="3">
    <source>
        <dbReference type="EMBL" id="EKX40615.1"/>
    </source>
</evidence>
<dbReference type="PaxDb" id="55529-EKX40615"/>
<dbReference type="STRING" id="905079.L1IXP6"/>
<feature type="transmembrane region" description="Helical" evidence="1">
    <location>
        <begin position="95"/>
        <end position="121"/>
    </location>
</feature>
<dbReference type="EMBL" id="JH993030">
    <property type="protein sequence ID" value="EKX40615.1"/>
    <property type="molecule type" value="Genomic_DNA"/>
</dbReference>
<feature type="non-terminal residue" evidence="3">
    <location>
        <position position="199"/>
    </location>
</feature>
<dbReference type="OMA" id="FSIVAWR"/>
<keyword evidence="1" id="KW-0472">Membrane</keyword>
<feature type="transmembrane region" description="Helical" evidence="1">
    <location>
        <begin position="25"/>
        <end position="43"/>
    </location>
</feature>
<protein>
    <recommendedName>
        <fullName evidence="2">Fatty acid hydroxylase domain-containing protein</fullName>
    </recommendedName>
</protein>
<evidence type="ECO:0000313" key="5">
    <source>
        <dbReference type="Proteomes" id="UP000011087"/>
    </source>
</evidence>
<proteinExistence type="predicted"/>
<reference evidence="3 5" key="1">
    <citation type="journal article" date="2012" name="Nature">
        <title>Algal genomes reveal evolutionary mosaicism and the fate of nucleomorphs.</title>
        <authorList>
            <consortium name="DOE Joint Genome Institute"/>
            <person name="Curtis B.A."/>
            <person name="Tanifuji G."/>
            <person name="Burki F."/>
            <person name="Gruber A."/>
            <person name="Irimia M."/>
            <person name="Maruyama S."/>
            <person name="Arias M.C."/>
            <person name="Ball S.G."/>
            <person name="Gile G.H."/>
            <person name="Hirakawa Y."/>
            <person name="Hopkins J.F."/>
            <person name="Kuo A."/>
            <person name="Rensing S.A."/>
            <person name="Schmutz J."/>
            <person name="Symeonidi A."/>
            <person name="Elias M."/>
            <person name="Eveleigh R.J."/>
            <person name="Herman E.K."/>
            <person name="Klute M.J."/>
            <person name="Nakayama T."/>
            <person name="Obornik M."/>
            <person name="Reyes-Prieto A."/>
            <person name="Armbrust E.V."/>
            <person name="Aves S.J."/>
            <person name="Beiko R.G."/>
            <person name="Coutinho P."/>
            <person name="Dacks J.B."/>
            <person name="Durnford D.G."/>
            <person name="Fast N.M."/>
            <person name="Green B.R."/>
            <person name="Grisdale C.J."/>
            <person name="Hempel F."/>
            <person name="Henrissat B."/>
            <person name="Hoppner M.P."/>
            <person name="Ishida K."/>
            <person name="Kim E."/>
            <person name="Koreny L."/>
            <person name="Kroth P.G."/>
            <person name="Liu Y."/>
            <person name="Malik S.B."/>
            <person name="Maier U.G."/>
            <person name="McRose D."/>
            <person name="Mock T."/>
            <person name="Neilson J.A."/>
            <person name="Onodera N.T."/>
            <person name="Poole A.M."/>
            <person name="Pritham E.J."/>
            <person name="Richards T.A."/>
            <person name="Rocap G."/>
            <person name="Roy S.W."/>
            <person name="Sarai C."/>
            <person name="Schaack S."/>
            <person name="Shirato S."/>
            <person name="Slamovits C.H."/>
            <person name="Spencer D.F."/>
            <person name="Suzuki S."/>
            <person name="Worden A.Z."/>
            <person name="Zauner S."/>
            <person name="Barry K."/>
            <person name="Bell C."/>
            <person name="Bharti A.K."/>
            <person name="Crow J.A."/>
            <person name="Grimwood J."/>
            <person name="Kramer R."/>
            <person name="Lindquist E."/>
            <person name="Lucas S."/>
            <person name="Salamov A."/>
            <person name="McFadden G.I."/>
            <person name="Lane C.E."/>
            <person name="Keeling P.J."/>
            <person name="Gray M.W."/>
            <person name="Grigoriev I.V."/>
            <person name="Archibald J.M."/>
        </authorList>
    </citation>
    <scope>NUCLEOTIDE SEQUENCE</scope>
    <source>
        <strain evidence="3 5">CCMP2712</strain>
    </source>
</reference>
<dbReference type="AlphaFoldDB" id="L1IXP6"/>
<dbReference type="HOGENOM" id="CLU_034756_3_0_1"/>
<dbReference type="Proteomes" id="UP000011087">
    <property type="component" value="Unassembled WGS sequence"/>
</dbReference>
<dbReference type="Pfam" id="PF04116">
    <property type="entry name" value="FA_hydroxylase"/>
    <property type="match status" value="1"/>
</dbReference>
<dbReference type="GO" id="GO:0016491">
    <property type="term" value="F:oxidoreductase activity"/>
    <property type="evidence" value="ECO:0007669"/>
    <property type="project" value="InterPro"/>
</dbReference>
<dbReference type="EnsemblProtists" id="EKX40615">
    <property type="protein sequence ID" value="EKX40615"/>
    <property type="gene ID" value="GUITHDRAFT_44036"/>
</dbReference>
<dbReference type="InterPro" id="IPR006694">
    <property type="entry name" value="Fatty_acid_hydroxylase"/>
</dbReference>
<keyword evidence="1" id="KW-1133">Transmembrane helix</keyword>
<keyword evidence="1" id="KW-0812">Transmembrane</keyword>
<dbReference type="KEGG" id="gtt:GUITHDRAFT_44036"/>
<evidence type="ECO:0000313" key="4">
    <source>
        <dbReference type="EnsemblProtists" id="EKX40615"/>
    </source>
</evidence>
<evidence type="ECO:0000259" key="2">
    <source>
        <dbReference type="Pfam" id="PF04116"/>
    </source>
</evidence>
<organism evidence="3">
    <name type="scientific">Guillardia theta (strain CCMP2712)</name>
    <name type="common">Cryptophyte</name>
    <dbReference type="NCBI Taxonomy" id="905079"/>
    <lineage>
        <taxon>Eukaryota</taxon>
        <taxon>Cryptophyceae</taxon>
        <taxon>Pyrenomonadales</taxon>
        <taxon>Geminigeraceae</taxon>
        <taxon>Guillardia</taxon>
    </lineage>
</organism>
<dbReference type="GeneID" id="17297244"/>
<dbReference type="GO" id="GO:0008610">
    <property type="term" value="P:lipid biosynthetic process"/>
    <property type="evidence" value="ECO:0007669"/>
    <property type="project" value="InterPro"/>
</dbReference>
<dbReference type="GO" id="GO:0005506">
    <property type="term" value="F:iron ion binding"/>
    <property type="evidence" value="ECO:0007669"/>
    <property type="project" value="InterPro"/>
</dbReference>
<gene>
    <name evidence="3" type="ORF">GUITHDRAFT_44036</name>
</gene>
<sequence>EEEVPATMERAIQRFFLGKDHSPRILVGAVMAMAVSRAAMALVPGGETFDHLDLLVLALVCQFWMFQEWWLHKYLLHSFKWWGQEYHHQHHLLDYYYVSIDPVWLVVSWFLAAFGLFYLLLPTDLCLSATFAYSAMGLLYEFCHYLAHTKVMPKNRLLRAIKLHHMKHHFVDEDSWFAFSGLYIDSLLKTAPSGEELVK</sequence>
<reference evidence="5" key="2">
    <citation type="submission" date="2012-11" db="EMBL/GenBank/DDBJ databases">
        <authorList>
            <person name="Kuo A."/>
            <person name="Curtis B.A."/>
            <person name="Tanifuji G."/>
            <person name="Burki F."/>
            <person name="Gruber A."/>
            <person name="Irimia M."/>
            <person name="Maruyama S."/>
            <person name="Arias M.C."/>
            <person name="Ball S.G."/>
            <person name="Gile G.H."/>
            <person name="Hirakawa Y."/>
            <person name="Hopkins J.F."/>
            <person name="Rensing S.A."/>
            <person name="Schmutz J."/>
            <person name="Symeonidi A."/>
            <person name="Elias M."/>
            <person name="Eveleigh R.J."/>
            <person name="Herman E.K."/>
            <person name="Klute M.J."/>
            <person name="Nakayama T."/>
            <person name="Obornik M."/>
            <person name="Reyes-Prieto A."/>
            <person name="Armbrust E.V."/>
            <person name="Aves S.J."/>
            <person name="Beiko R.G."/>
            <person name="Coutinho P."/>
            <person name="Dacks J.B."/>
            <person name="Durnford D.G."/>
            <person name="Fast N.M."/>
            <person name="Green B.R."/>
            <person name="Grisdale C."/>
            <person name="Hempe F."/>
            <person name="Henrissat B."/>
            <person name="Hoppner M.P."/>
            <person name="Ishida K.-I."/>
            <person name="Kim E."/>
            <person name="Koreny L."/>
            <person name="Kroth P.G."/>
            <person name="Liu Y."/>
            <person name="Malik S.-B."/>
            <person name="Maier U.G."/>
            <person name="McRose D."/>
            <person name="Mock T."/>
            <person name="Neilson J.A."/>
            <person name="Onodera N.T."/>
            <person name="Poole A.M."/>
            <person name="Pritham E.J."/>
            <person name="Richards T.A."/>
            <person name="Rocap G."/>
            <person name="Roy S.W."/>
            <person name="Sarai C."/>
            <person name="Schaack S."/>
            <person name="Shirato S."/>
            <person name="Slamovits C.H."/>
            <person name="Spencer D.F."/>
            <person name="Suzuki S."/>
            <person name="Worden A.Z."/>
            <person name="Zauner S."/>
            <person name="Barry K."/>
            <person name="Bell C."/>
            <person name="Bharti A.K."/>
            <person name="Crow J.A."/>
            <person name="Grimwood J."/>
            <person name="Kramer R."/>
            <person name="Lindquist E."/>
            <person name="Lucas S."/>
            <person name="Salamov A."/>
            <person name="McFadden G.I."/>
            <person name="Lane C.E."/>
            <person name="Keeling P.J."/>
            <person name="Gray M.W."/>
            <person name="Grigoriev I.V."/>
            <person name="Archibald J.M."/>
        </authorList>
    </citation>
    <scope>NUCLEOTIDE SEQUENCE</scope>
    <source>
        <strain evidence="5">CCMP2712</strain>
    </source>
</reference>
<dbReference type="OrthoDB" id="539959at2759"/>
<feature type="non-terminal residue" evidence="3">
    <location>
        <position position="1"/>
    </location>
</feature>
<feature type="domain" description="Fatty acid hydroxylase" evidence="2">
    <location>
        <begin position="59"/>
        <end position="190"/>
    </location>
</feature>
<dbReference type="eggNOG" id="ENOG502S5FH">
    <property type="taxonomic scope" value="Eukaryota"/>
</dbReference>
<name>L1IXP6_GUITC</name>
<evidence type="ECO:0000256" key="1">
    <source>
        <dbReference type="SAM" id="Phobius"/>
    </source>
</evidence>